<keyword evidence="2" id="KW-0805">Transcription regulation</keyword>
<dbReference type="FunFam" id="3.30.730.10:FF:000001">
    <property type="entry name" value="Ethylene-responsive transcription factor 2"/>
    <property type="match status" value="1"/>
</dbReference>
<dbReference type="Gramene" id="TRITD4Bv1G173700.4">
    <property type="protein sequence ID" value="TRITD4Bv1G173700.4"/>
    <property type="gene ID" value="TRITD4Bv1G173700"/>
</dbReference>
<feature type="compositionally biased region" description="Low complexity" evidence="6">
    <location>
        <begin position="185"/>
        <end position="198"/>
    </location>
</feature>
<organism evidence="8 9">
    <name type="scientific">Triticum turgidum subsp. durum</name>
    <name type="common">Durum wheat</name>
    <name type="synonym">Triticum durum</name>
    <dbReference type="NCBI Taxonomy" id="4567"/>
    <lineage>
        <taxon>Eukaryota</taxon>
        <taxon>Viridiplantae</taxon>
        <taxon>Streptophyta</taxon>
        <taxon>Embryophyta</taxon>
        <taxon>Tracheophyta</taxon>
        <taxon>Spermatophyta</taxon>
        <taxon>Magnoliopsida</taxon>
        <taxon>Liliopsida</taxon>
        <taxon>Poales</taxon>
        <taxon>Poaceae</taxon>
        <taxon>BOP clade</taxon>
        <taxon>Pooideae</taxon>
        <taxon>Triticodae</taxon>
        <taxon>Triticeae</taxon>
        <taxon>Triticinae</taxon>
        <taxon>Triticum</taxon>
    </lineage>
</organism>
<dbReference type="EMBL" id="LT934118">
    <property type="protein sequence ID" value="VAI09618.1"/>
    <property type="molecule type" value="Genomic_DNA"/>
</dbReference>
<dbReference type="GO" id="GO:0003700">
    <property type="term" value="F:DNA-binding transcription factor activity"/>
    <property type="evidence" value="ECO:0007669"/>
    <property type="project" value="InterPro"/>
</dbReference>
<evidence type="ECO:0000256" key="2">
    <source>
        <dbReference type="ARBA" id="ARBA00023015"/>
    </source>
</evidence>
<evidence type="ECO:0000256" key="6">
    <source>
        <dbReference type="SAM" id="MobiDB-lite"/>
    </source>
</evidence>
<evidence type="ECO:0000256" key="3">
    <source>
        <dbReference type="ARBA" id="ARBA00023125"/>
    </source>
</evidence>
<comment type="subcellular location">
    <subcellularLocation>
        <location evidence="1">Nucleus</location>
    </subcellularLocation>
</comment>
<evidence type="ECO:0000313" key="8">
    <source>
        <dbReference type="EMBL" id="VAI09618.1"/>
    </source>
</evidence>
<feature type="compositionally biased region" description="Basic residues" evidence="6">
    <location>
        <begin position="167"/>
        <end position="177"/>
    </location>
</feature>
<dbReference type="PANTHER" id="PTHR31190:SF194">
    <property type="entry name" value="AP2 DOMAIN CONTAINING PROTEIN"/>
    <property type="match status" value="1"/>
</dbReference>
<reference evidence="8 9" key="1">
    <citation type="submission" date="2017-09" db="EMBL/GenBank/DDBJ databases">
        <authorList>
            <consortium name="International Durum Wheat Genome Sequencing Consortium (IDWGSC)"/>
            <person name="Milanesi L."/>
        </authorList>
    </citation>
    <scope>NUCLEOTIDE SEQUENCE [LARGE SCALE GENOMIC DNA]</scope>
    <source>
        <strain evidence="9">cv. Svevo</strain>
    </source>
</reference>
<dbReference type="PRINTS" id="PR00367">
    <property type="entry name" value="ETHRSPELEMNT"/>
</dbReference>
<protein>
    <recommendedName>
        <fullName evidence="7">AP2/ERF domain-containing protein</fullName>
    </recommendedName>
</protein>
<feature type="region of interest" description="Disordered" evidence="6">
    <location>
        <begin position="159"/>
        <end position="203"/>
    </location>
</feature>
<evidence type="ECO:0000259" key="7">
    <source>
        <dbReference type="PROSITE" id="PS51032"/>
    </source>
</evidence>
<dbReference type="AlphaFoldDB" id="A0A9R0TAW3"/>
<evidence type="ECO:0000256" key="5">
    <source>
        <dbReference type="ARBA" id="ARBA00023242"/>
    </source>
</evidence>
<dbReference type="CDD" id="cd00018">
    <property type="entry name" value="AP2"/>
    <property type="match status" value="1"/>
</dbReference>
<dbReference type="InterPro" id="IPR001471">
    <property type="entry name" value="AP2/ERF_dom"/>
</dbReference>
<feature type="domain" description="AP2/ERF" evidence="7">
    <location>
        <begin position="103"/>
        <end position="160"/>
    </location>
</feature>
<gene>
    <name evidence="8" type="ORF">TRITD_4Bv1G173700</name>
</gene>
<dbReference type="SUPFAM" id="SSF54171">
    <property type="entry name" value="DNA-binding domain"/>
    <property type="match status" value="1"/>
</dbReference>
<sequence>MCGGAILAKLIPPTPPSAGRAPKQVAAGGVSPKKGGMNKRHHSSTPDVDDFEAAFEDFDDDFHLQAEEDGDDHVVFASKPAFSPAYDDGRAAQAASRKKSVRRLHGIRQRPWGKWAAEIRDPHKGTRVWLGTFDTADDAARAYDVAAHRLRGSKAKVNFPDAARAGARPRRASRRTAQKPPCPPAGTTAYSATAASRAQPEQDAMMAKPERMEFSDVGTFVDLTAAVAALPPVTASSFADKMPRVDEDSSEGSGGGAMLGFADELGFEPFMMFQYESMDSLFAGHAVIQDARGVDGGMDGVSLWSFDEFPMDSAIF</sequence>
<dbReference type="PROSITE" id="PS51032">
    <property type="entry name" value="AP2_ERF"/>
    <property type="match status" value="1"/>
</dbReference>
<keyword evidence="3" id="KW-0238">DNA-binding</keyword>
<proteinExistence type="predicted"/>
<accession>A0A9R0TAW3</accession>
<name>A0A9R0TAW3_TRITD</name>
<keyword evidence="5" id="KW-0539">Nucleus</keyword>
<keyword evidence="4" id="KW-0804">Transcription</keyword>
<keyword evidence="9" id="KW-1185">Reference proteome</keyword>
<dbReference type="PANTHER" id="PTHR31190">
    <property type="entry name" value="DNA-BINDING DOMAIN"/>
    <property type="match status" value="1"/>
</dbReference>
<dbReference type="InterPro" id="IPR016177">
    <property type="entry name" value="DNA-bd_dom_sf"/>
</dbReference>
<dbReference type="Pfam" id="PF00847">
    <property type="entry name" value="AP2"/>
    <property type="match status" value="1"/>
</dbReference>
<dbReference type="OMA" id="MCILAEL"/>
<dbReference type="GO" id="GO:0003677">
    <property type="term" value="F:DNA binding"/>
    <property type="evidence" value="ECO:0007669"/>
    <property type="project" value="UniProtKB-KW"/>
</dbReference>
<dbReference type="Proteomes" id="UP000324705">
    <property type="component" value="Chromosome 4B"/>
</dbReference>
<dbReference type="InterPro" id="IPR044808">
    <property type="entry name" value="ERF_plant"/>
</dbReference>
<evidence type="ECO:0000256" key="4">
    <source>
        <dbReference type="ARBA" id="ARBA00023163"/>
    </source>
</evidence>
<dbReference type="SMART" id="SM00380">
    <property type="entry name" value="AP2"/>
    <property type="match status" value="1"/>
</dbReference>
<dbReference type="GO" id="GO:0009873">
    <property type="term" value="P:ethylene-activated signaling pathway"/>
    <property type="evidence" value="ECO:0007669"/>
    <property type="project" value="InterPro"/>
</dbReference>
<feature type="region of interest" description="Disordered" evidence="6">
    <location>
        <begin position="1"/>
        <end position="48"/>
    </location>
</feature>
<dbReference type="InterPro" id="IPR036955">
    <property type="entry name" value="AP2/ERF_dom_sf"/>
</dbReference>
<evidence type="ECO:0000313" key="9">
    <source>
        <dbReference type="Proteomes" id="UP000324705"/>
    </source>
</evidence>
<evidence type="ECO:0000256" key="1">
    <source>
        <dbReference type="ARBA" id="ARBA00004123"/>
    </source>
</evidence>
<dbReference type="GO" id="GO:0005634">
    <property type="term" value="C:nucleus"/>
    <property type="evidence" value="ECO:0007669"/>
    <property type="project" value="UniProtKB-SubCell"/>
</dbReference>
<dbReference type="Gene3D" id="3.30.730.10">
    <property type="entry name" value="AP2/ERF domain"/>
    <property type="match status" value="1"/>
</dbReference>